<proteinExistence type="predicted"/>
<keyword evidence="5 7" id="KW-0067">ATP-binding</keyword>
<sequence length="234" mass="26029">MTLLVDIRKTLVTRERRFTLTVSFAATCQRIVLFGPSGAGKTLTLQAIAGLMRPDRGSISLGGQPLFDAARAIDVPTRERRAAYLFQDYALFPHLNVRQNIGFALRGGWFNPSARETRAEVDYWIDAFELSHCAGNLPAQLSGGQRQRVALARALVTKPRILLLDEPFAALDAHMRERMRRELSDLQSRLDIPMVLITHDAADVAMFGDQVVQLTDGRVQKGADYTTFATRNAS</sequence>
<dbReference type="PROSITE" id="PS50893">
    <property type="entry name" value="ABC_TRANSPORTER_2"/>
    <property type="match status" value="1"/>
</dbReference>
<keyword evidence="3" id="KW-0997">Cell inner membrane</keyword>
<evidence type="ECO:0000313" key="7">
    <source>
        <dbReference type="EMBL" id="RKP47461.1"/>
    </source>
</evidence>
<protein>
    <submittedName>
        <fullName evidence="7">ATP-binding cassette domain-containing protein</fullName>
    </submittedName>
</protein>
<organism evidence="7 8">
    <name type="scientific">Trinickia fusca</name>
    <dbReference type="NCBI Taxonomy" id="2419777"/>
    <lineage>
        <taxon>Bacteria</taxon>
        <taxon>Pseudomonadati</taxon>
        <taxon>Pseudomonadota</taxon>
        <taxon>Betaproteobacteria</taxon>
        <taxon>Burkholderiales</taxon>
        <taxon>Burkholderiaceae</taxon>
        <taxon>Trinickia</taxon>
    </lineage>
</organism>
<comment type="caution">
    <text evidence="7">The sequence shown here is derived from an EMBL/GenBank/DDBJ whole genome shotgun (WGS) entry which is preliminary data.</text>
</comment>
<name>A0A494XCU1_9BURK</name>
<reference evidence="7 8" key="1">
    <citation type="submission" date="2018-10" db="EMBL/GenBank/DDBJ databases">
        <title>Paraburkholderia sp. 7MK8-2, isolated from soil.</title>
        <authorList>
            <person name="Gao Z.-H."/>
            <person name="Qiu L.-H."/>
        </authorList>
    </citation>
    <scope>NUCLEOTIDE SEQUENCE [LARGE SCALE GENOMIC DNA]</scope>
    <source>
        <strain evidence="7 8">7MK8-2</strain>
    </source>
</reference>
<dbReference type="GO" id="GO:0016887">
    <property type="term" value="F:ATP hydrolysis activity"/>
    <property type="evidence" value="ECO:0007669"/>
    <property type="project" value="InterPro"/>
</dbReference>
<evidence type="ECO:0000256" key="2">
    <source>
        <dbReference type="ARBA" id="ARBA00022475"/>
    </source>
</evidence>
<dbReference type="InterPro" id="IPR017871">
    <property type="entry name" value="ABC_transporter-like_CS"/>
</dbReference>
<dbReference type="Gene3D" id="3.40.50.300">
    <property type="entry name" value="P-loop containing nucleotide triphosphate hydrolases"/>
    <property type="match status" value="1"/>
</dbReference>
<evidence type="ECO:0000256" key="4">
    <source>
        <dbReference type="ARBA" id="ARBA00022741"/>
    </source>
</evidence>
<evidence type="ECO:0000256" key="3">
    <source>
        <dbReference type="ARBA" id="ARBA00022519"/>
    </source>
</evidence>
<evidence type="ECO:0000256" key="5">
    <source>
        <dbReference type="ARBA" id="ARBA00022840"/>
    </source>
</evidence>
<keyword evidence="1" id="KW-0813">Transport</keyword>
<dbReference type="InterPro" id="IPR003439">
    <property type="entry name" value="ABC_transporter-like_ATP-bd"/>
</dbReference>
<keyword evidence="3" id="KW-0472">Membrane</keyword>
<dbReference type="InterPro" id="IPR003593">
    <property type="entry name" value="AAA+_ATPase"/>
</dbReference>
<accession>A0A494XCU1</accession>
<dbReference type="Pfam" id="PF00005">
    <property type="entry name" value="ABC_tran"/>
    <property type="match status" value="1"/>
</dbReference>
<evidence type="ECO:0000256" key="1">
    <source>
        <dbReference type="ARBA" id="ARBA00022448"/>
    </source>
</evidence>
<keyword evidence="2" id="KW-1003">Cell membrane</keyword>
<dbReference type="OrthoDB" id="5298774at2"/>
<evidence type="ECO:0000259" key="6">
    <source>
        <dbReference type="PROSITE" id="PS50893"/>
    </source>
</evidence>
<keyword evidence="4" id="KW-0547">Nucleotide-binding</keyword>
<dbReference type="PROSITE" id="PS00211">
    <property type="entry name" value="ABC_TRANSPORTER_1"/>
    <property type="match status" value="1"/>
</dbReference>
<dbReference type="SUPFAM" id="SSF52540">
    <property type="entry name" value="P-loop containing nucleoside triphosphate hydrolases"/>
    <property type="match status" value="1"/>
</dbReference>
<dbReference type="AlphaFoldDB" id="A0A494XCU1"/>
<evidence type="ECO:0000313" key="8">
    <source>
        <dbReference type="Proteomes" id="UP000280434"/>
    </source>
</evidence>
<dbReference type="InterPro" id="IPR027417">
    <property type="entry name" value="P-loop_NTPase"/>
</dbReference>
<dbReference type="Proteomes" id="UP000280434">
    <property type="component" value="Unassembled WGS sequence"/>
</dbReference>
<dbReference type="RefSeq" id="WP_121278407.1">
    <property type="nucleotide sequence ID" value="NZ_RBZV01000005.1"/>
</dbReference>
<dbReference type="PANTHER" id="PTHR42781:SF4">
    <property type="entry name" value="SPERMIDINE_PUTRESCINE IMPORT ATP-BINDING PROTEIN POTA"/>
    <property type="match status" value="1"/>
</dbReference>
<keyword evidence="8" id="KW-1185">Reference proteome</keyword>
<dbReference type="SMART" id="SM00382">
    <property type="entry name" value="AAA"/>
    <property type="match status" value="1"/>
</dbReference>
<dbReference type="PANTHER" id="PTHR42781">
    <property type="entry name" value="SPERMIDINE/PUTRESCINE IMPORT ATP-BINDING PROTEIN POTA"/>
    <property type="match status" value="1"/>
</dbReference>
<dbReference type="GO" id="GO:0005524">
    <property type="term" value="F:ATP binding"/>
    <property type="evidence" value="ECO:0007669"/>
    <property type="project" value="UniProtKB-KW"/>
</dbReference>
<dbReference type="InterPro" id="IPR050093">
    <property type="entry name" value="ABC_SmlMolc_Importer"/>
</dbReference>
<feature type="domain" description="ABC transporter" evidence="6">
    <location>
        <begin position="2"/>
        <end position="234"/>
    </location>
</feature>
<gene>
    <name evidence="7" type="ORF">D7S89_14535</name>
</gene>
<dbReference type="EMBL" id="RBZV01000005">
    <property type="protein sequence ID" value="RKP47461.1"/>
    <property type="molecule type" value="Genomic_DNA"/>
</dbReference>